<reference evidence="1" key="1">
    <citation type="submission" date="2019-02" db="EMBL/GenBank/DDBJ databases">
        <title>Genomic characterization of isolates from hospital effluents in KZN, South Africa.</title>
        <authorList>
            <person name="Ntshobeni N."/>
            <person name="Allam M."/>
            <person name="Ismail A."/>
            <person name="Amoako D."/>
            <person name="Essack S."/>
            <person name="Chenia H."/>
        </authorList>
    </citation>
    <scope>NUCLEOTIDE SEQUENCE</scope>
    <source>
        <strain evidence="1">AFE97_S1</strain>
    </source>
</reference>
<evidence type="ECO:0000313" key="2">
    <source>
        <dbReference type="Proteomes" id="UP000824410"/>
    </source>
</evidence>
<evidence type="ECO:0000313" key="1">
    <source>
        <dbReference type="EMBL" id="MBX6979028.1"/>
    </source>
</evidence>
<dbReference type="InterPro" id="IPR016064">
    <property type="entry name" value="NAD/diacylglycerol_kinase_sf"/>
</dbReference>
<accession>A0A1J0E4A2</accession>
<dbReference type="KEGG" id="prg:RB151_010770"/>
<dbReference type="Proteomes" id="UP000824410">
    <property type="component" value="Unassembled WGS sequence"/>
</dbReference>
<dbReference type="InterPro" id="IPR017438">
    <property type="entry name" value="ATP-NAD_kinase_N"/>
</dbReference>
<keyword evidence="1" id="KW-0808">Transferase</keyword>
<keyword evidence="1" id="KW-0418">Kinase</keyword>
<dbReference type="GO" id="GO:0019674">
    <property type="term" value="P:NAD+ metabolic process"/>
    <property type="evidence" value="ECO:0007669"/>
    <property type="project" value="TreeGrafter"/>
</dbReference>
<comment type="caution">
    <text evidence="1">The sequence shown here is derived from an EMBL/GenBank/DDBJ whole genome shotgun (WGS) entry which is preliminary data.</text>
</comment>
<proteinExistence type="predicted"/>
<dbReference type="OrthoDB" id="1889537at2"/>
<dbReference type="PANTHER" id="PTHR13158:SF5">
    <property type="entry name" value="NAD KINASE 2, MITOCHONDRIAL"/>
    <property type="match status" value="1"/>
</dbReference>
<dbReference type="PANTHER" id="PTHR13158">
    <property type="match status" value="1"/>
</dbReference>
<dbReference type="EMBL" id="SHDO01000003">
    <property type="protein sequence ID" value="MBX6979028.1"/>
    <property type="molecule type" value="Genomic_DNA"/>
</dbReference>
<sequence length="307" mass="34284">MEGMDNARFVLVTRKTRLQELIERFNTWPQAKFYLEHNHVEVDDYLNEHDLYQRQLIQAESILKPLGRFQLLERKLLPSYQFSKQDIVVVIGQDGLVANTLKYLNGQPIIAINPDPARWDGKLLPFEIGQLKEVVQKTIQGKAEQKTVTFAQATTNDGQSLLAVNDLFIGPKSHTSARYLLNWKGEKEFQSSSGIIVSTGLGSTGWFQSILAGAKAITGVAHHPLSNGFGWGDNKLQFSVREPFLSKTTGTKWVFGTIETESPLMLESLMPDNGVIFSDGIEDDFLQFNAGCIVTVKISDLRGLLVG</sequence>
<dbReference type="RefSeq" id="WP_042848345.1">
    <property type="nucleotide sequence ID" value="NZ_ABEXNG020000017.1"/>
</dbReference>
<protein>
    <submittedName>
        <fullName evidence="1">Sugar kinase</fullName>
    </submittedName>
</protein>
<organism evidence="1 2">
    <name type="scientific">Providencia rettgeri</name>
    <dbReference type="NCBI Taxonomy" id="587"/>
    <lineage>
        <taxon>Bacteria</taxon>
        <taxon>Pseudomonadati</taxon>
        <taxon>Pseudomonadota</taxon>
        <taxon>Gammaproteobacteria</taxon>
        <taxon>Enterobacterales</taxon>
        <taxon>Morganellaceae</taxon>
        <taxon>Providencia</taxon>
    </lineage>
</organism>
<dbReference type="GO" id="GO:0003951">
    <property type="term" value="F:NAD+ kinase activity"/>
    <property type="evidence" value="ECO:0007669"/>
    <property type="project" value="TreeGrafter"/>
</dbReference>
<dbReference type="AlphaFoldDB" id="A0A1J0E4A2"/>
<dbReference type="Gene3D" id="3.40.50.10330">
    <property type="entry name" value="Probable inorganic polyphosphate/atp-NAD kinase, domain 1"/>
    <property type="match status" value="1"/>
</dbReference>
<name>A0A1J0E4A2_PRORE</name>
<gene>
    <name evidence="1" type="ORF">EX242_01920</name>
</gene>
<dbReference type="SUPFAM" id="SSF111331">
    <property type="entry name" value="NAD kinase/diacylglycerol kinase-like"/>
    <property type="match status" value="1"/>
</dbReference>